<evidence type="ECO:0000313" key="1">
    <source>
        <dbReference type="EMBL" id="CAA58447.1"/>
    </source>
</evidence>
<dbReference type="AlphaFoldDB" id="Q01863"/>
<name>Q01863_PHYCP</name>
<dbReference type="EMBL" id="X83423">
    <property type="protein sequence ID" value="CAA58447.1"/>
    <property type="molecule type" value="Genomic_DNA"/>
</dbReference>
<accession>Q01863</accession>
<proteinExistence type="predicted"/>
<keyword evidence="1" id="KW-0808">Transferase</keyword>
<protein>
    <submittedName>
        <fullName evidence="1">Tyrosine kinase</fullName>
    </submittedName>
</protein>
<reference evidence="1" key="1">
    <citation type="submission" date="1994-12" db="EMBL/GenBank/DDBJ databases">
        <authorList>
            <person name="Mena GL."/>
            <person name="Bailey A.M."/>
        </authorList>
    </citation>
    <scope>NUCLEOTIDE SEQUENCE</scope>
</reference>
<dbReference type="PIR" id="S51668">
    <property type="entry name" value="S51668"/>
</dbReference>
<dbReference type="GO" id="GO:0016301">
    <property type="term" value="F:kinase activity"/>
    <property type="evidence" value="ECO:0007669"/>
    <property type="project" value="UniProtKB-KW"/>
</dbReference>
<sequence length="496" mass="54833">MQFLLPGQKFFFQYLLCRFQIAALDIPSVITVQAQHIKEIADGIGVSVAEHYIDAGDRTRRVEFTRCFRQWPKYSRAPCGRVSGSLAILHITTLGWFLSRAISSLIACKCACGVSRGLPLRCTVLSACCPLRNQCLKRGESRQQQFHQSPRCHVHLPSRASLQRKGNARYGRSWPQSSPLMRGRAPSARYRILCHASPHLHDDQSQESRTVCGSSGTVRPSLPLTGCRRERYISHSVWLLAVTHSSEREPSPGCQRCGFGTCKVPLVPCPVATTCAIKTRSSTLTSPLATTCQEQTRGYVLRDMRHLGDIVHPGVRRGVEHYAAMDSGIVKEIMEVRLLFLAVFVGNHHSRRIVCQFGSLFTQTVIRTLFPAINYGVTSASMAYSALMLHNFGLLTHTLPEGVTASKRSTIRWPAQPFEIKTSRSYQTLPAYLRISASADGSLKLPGTAIARLSCNADFPPTLINSTVFAIQTECPTGPSSFDSRVGVSTGRTIRD</sequence>
<keyword evidence="1" id="KW-0418">Kinase</keyword>
<organism evidence="1">
    <name type="scientific">Phytophthora capsici</name>
    <dbReference type="NCBI Taxonomy" id="4784"/>
    <lineage>
        <taxon>Eukaryota</taxon>
        <taxon>Sar</taxon>
        <taxon>Stramenopiles</taxon>
        <taxon>Oomycota</taxon>
        <taxon>Peronosporomycetes</taxon>
        <taxon>Peronosporales</taxon>
        <taxon>Peronosporaceae</taxon>
        <taxon>Phytophthora</taxon>
    </lineage>
</organism>